<feature type="transmembrane region" description="Helical" evidence="4">
    <location>
        <begin position="427"/>
        <end position="446"/>
    </location>
</feature>
<keyword evidence="1" id="KW-0677">Repeat</keyword>
<protein>
    <submittedName>
        <fullName evidence="5">TPR repeat-containing protein YrrB</fullName>
    </submittedName>
</protein>
<accession>A0A517T548</accession>
<dbReference type="PROSITE" id="PS50005">
    <property type="entry name" value="TPR"/>
    <property type="match status" value="5"/>
</dbReference>
<dbReference type="PANTHER" id="PTHR44227">
    <property type="match status" value="1"/>
</dbReference>
<reference evidence="5 6" key="1">
    <citation type="submission" date="2019-02" db="EMBL/GenBank/DDBJ databases">
        <title>Deep-cultivation of Planctomycetes and their phenomic and genomic characterization uncovers novel biology.</title>
        <authorList>
            <person name="Wiegand S."/>
            <person name="Jogler M."/>
            <person name="Boedeker C."/>
            <person name="Pinto D."/>
            <person name="Vollmers J."/>
            <person name="Rivas-Marin E."/>
            <person name="Kohn T."/>
            <person name="Peeters S.H."/>
            <person name="Heuer A."/>
            <person name="Rast P."/>
            <person name="Oberbeckmann S."/>
            <person name="Bunk B."/>
            <person name="Jeske O."/>
            <person name="Meyerdierks A."/>
            <person name="Storesund J.E."/>
            <person name="Kallscheuer N."/>
            <person name="Luecker S."/>
            <person name="Lage O.M."/>
            <person name="Pohl T."/>
            <person name="Merkel B.J."/>
            <person name="Hornburger P."/>
            <person name="Mueller R.-W."/>
            <person name="Bruemmer F."/>
            <person name="Labrenz M."/>
            <person name="Spormann A.M."/>
            <person name="Op den Camp H."/>
            <person name="Overmann J."/>
            <person name="Amann R."/>
            <person name="Jetten M.S.M."/>
            <person name="Mascher T."/>
            <person name="Medema M.H."/>
            <person name="Devos D.P."/>
            <person name="Kaster A.-K."/>
            <person name="Ovreas L."/>
            <person name="Rohde M."/>
            <person name="Galperin M.Y."/>
            <person name="Jogler C."/>
        </authorList>
    </citation>
    <scope>NUCLEOTIDE SEQUENCE [LARGE SCALE GENOMIC DNA]</scope>
    <source>
        <strain evidence="5 6">V22</strain>
    </source>
</reference>
<dbReference type="InterPro" id="IPR052346">
    <property type="entry name" value="O-mannosyl-transferase_TMTC"/>
</dbReference>
<dbReference type="AlphaFoldDB" id="A0A517T548"/>
<dbReference type="InterPro" id="IPR019734">
    <property type="entry name" value="TPR_rpt"/>
</dbReference>
<feature type="repeat" description="TPR" evidence="3">
    <location>
        <begin position="578"/>
        <end position="611"/>
    </location>
</feature>
<keyword evidence="4" id="KW-0812">Transmembrane</keyword>
<dbReference type="Proteomes" id="UP000319976">
    <property type="component" value="Chromosome"/>
</dbReference>
<feature type="transmembrane region" description="Helical" evidence="4">
    <location>
        <begin position="114"/>
        <end position="131"/>
    </location>
</feature>
<evidence type="ECO:0000256" key="1">
    <source>
        <dbReference type="ARBA" id="ARBA00022737"/>
    </source>
</evidence>
<dbReference type="PROSITE" id="PS50293">
    <property type="entry name" value="TPR_REGION"/>
    <property type="match status" value="4"/>
</dbReference>
<dbReference type="Gene3D" id="1.25.40.10">
    <property type="entry name" value="Tetratricopeptide repeat domain"/>
    <property type="match status" value="3"/>
</dbReference>
<feature type="repeat" description="TPR" evidence="3">
    <location>
        <begin position="544"/>
        <end position="577"/>
    </location>
</feature>
<sequence length="731" mass="81668">MFRSPALLSSLLCVILFAVFCVLYWPSMSCGFVYDDMARIVENRSAWGLGSGEWLRYNPRRWVAYFTFALNYDLFELKPFGWHVTSVLIHWLATLTLFGFSYRTLRLCGREVREAWLLGAGIAVLWGVHPLQTQSVSYLVQRMESLMGLWYLAAMCLLAWSVPLPKPEEVSEGEEEASLPDSFNWQSSLLLVGSILCGVLSIGSKEVAAMLPLTAVWWDRAFAARSWRELLIKRGWYHGLLAVTLWGIFVVTAGGYLSGSLIHGSDSGVGGVAAAREAAQEFQQQSTDDKTVDQTEADLNRLTPKIYLLTQTEVLCRYLQLSVWPSGQCLDYAWSPVRKVSQAILPGLFILSLVGLTIWATWSHPHWGFLGGWFFLTLAPTSSIVPIRDVIYEHRMYLALASITALAVLGTERLLRVLVQKHHITPAQVPQIGIALLITAAVALSITTHQRNYAWETPLAVWMDVINKAPENPRGYLNAAVQLATITGEYKKAEPIAREAVKRWPNNDDAQNNLGLILVEQGRLKEALPHLQTALKINPSTPKAKTFLNLGNLYQKANQLDKAAGNFRKAIEADPQYSEAYNNLGIVLGRLGQHEEAAEHFQKAVKLNPLNAEAVVSLGNTYLIAGKRGEAMQTYRRALQIKPDSADAHCNLGVALAKDERSLTQAEQHYVAAIKLNPLHINARFNYAKLLVRTKRYQEAIRELQTILKINPNDAEARATLQRLVDALNSR</sequence>
<dbReference type="SMART" id="SM00028">
    <property type="entry name" value="TPR"/>
    <property type="match status" value="7"/>
</dbReference>
<keyword evidence="4" id="KW-1133">Transmembrane helix</keyword>
<organism evidence="5 6">
    <name type="scientific">Calycomorphotria hydatis</name>
    <dbReference type="NCBI Taxonomy" id="2528027"/>
    <lineage>
        <taxon>Bacteria</taxon>
        <taxon>Pseudomonadati</taxon>
        <taxon>Planctomycetota</taxon>
        <taxon>Planctomycetia</taxon>
        <taxon>Planctomycetales</taxon>
        <taxon>Planctomycetaceae</taxon>
        <taxon>Calycomorphotria</taxon>
    </lineage>
</organism>
<feature type="repeat" description="TPR" evidence="3">
    <location>
        <begin position="612"/>
        <end position="645"/>
    </location>
</feature>
<feature type="repeat" description="TPR" evidence="3">
    <location>
        <begin position="681"/>
        <end position="714"/>
    </location>
</feature>
<feature type="transmembrane region" description="Helical" evidence="4">
    <location>
        <begin position="343"/>
        <end position="361"/>
    </location>
</feature>
<proteinExistence type="predicted"/>
<dbReference type="InterPro" id="IPR011990">
    <property type="entry name" value="TPR-like_helical_dom_sf"/>
</dbReference>
<dbReference type="PANTHER" id="PTHR44227:SF3">
    <property type="entry name" value="PROTEIN O-MANNOSYL-TRANSFERASE TMTC4"/>
    <property type="match status" value="1"/>
</dbReference>
<dbReference type="KEGG" id="chya:V22_07160"/>
<name>A0A517T548_9PLAN</name>
<dbReference type="Pfam" id="PF14559">
    <property type="entry name" value="TPR_19"/>
    <property type="match status" value="1"/>
</dbReference>
<feature type="transmembrane region" description="Helical" evidence="4">
    <location>
        <begin position="397"/>
        <end position="415"/>
    </location>
</feature>
<dbReference type="Pfam" id="PF13414">
    <property type="entry name" value="TPR_11"/>
    <property type="match status" value="1"/>
</dbReference>
<gene>
    <name evidence="5" type="primary">yrrB_2</name>
    <name evidence="5" type="ORF">V22_07160</name>
</gene>
<keyword evidence="4" id="KW-0472">Membrane</keyword>
<evidence type="ECO:0000256" key="3">
    <source>
        <dbReference type="PROSITE-ProRule" id="PRU00339"/>
    </source>
</evidence>
<dbReference type="SUPFAM" id="SSF48452">
    <property type="entry name" value="TPR-like"/>
    <property type="match status" value="1"/>
</dbReference>
<feature type="transmembrane region" description="Helical" evidence="4">
    <location>
        <begin position="143"/>
        <end position="162"/>
    </location>
</feature>
<feature type="transmembrane region" description="Helical" evidence="4">
    <location>
        <begin position="80"/>
        <end position="102"/>
    </location>
</feature>
<evidence type="ECO:0000313" key="6">
    <source>
        <dbReference type="Proteomes" id="UP000319976"/>
    </source>
</evidence>
<evidence type="ECO:0000256" key="2">
    <source>
        <dbReference type="ARBA" id="ARBA00022803"/>
    </source>
</evidence>
<feature type="transmembrane region" description="Helical" evidence="4">
    <location>
        <begin position="236"/>
        <end position="257"/>
    </location>
</feature>
<feature type="transmembrane region" description="Helical" evidence="4">
    <location>
        <begin position="367"/>
        <end position="385"/>
    </location>
</feature>
<keyword evidence="2 3" id="KW-0802">TPR repeat</keyword>
<keyword evidence="6" id="KW-1185">Reference proteome</keyword>
<evidence type="ECO:0000313" key="5">
    <source>
        <dbReference type="EMBL" id="QDT63494.1"/>
    </source>
</evidence>
<evidence type="ECO:0000256" key="4">
    <source>
        <dbReference type="SAM" id="Phobius"/>
    </source>
</evidence>
<dbReference type="Pfam" id="PF13432">
    <property type="entry name" value="TPR_16"/>
    <property type="match status" value="2"/>
</dbReference>
<feature type="repeat" description="TPR" evidence="3">
    <location>
        <begin position="508"/>
        <end position="541"/>
    </location>
</feature>
<dbReference type="EMBL" id="CP036316">
    <property type="protein sequence ID" value="QDT63494.1"/>
    <property type="molecule type" value="Genomic_DNA"/>
</dbReference>